<gene>
    <name evidence="1" type="ORF">GMARGA_LOCUS16455</name>
</gene>
<reference evidence="1 2" key="1">
    <citation type="submission" date="2021-06" db="EMBL/GenBank/DDBJ databases">
        <authorList>
            <person name="Kallberg Y."/>
            <person name="Tangrot J."/>
            <person name="Rosling A."/>
        </authorList>
    </citation>
    <scope>NUCLEOTIDE SEQUENCE [LARGE SCALE GENOMIC DNA]</scope>
    <source>
        <strain evidence="1 2">120-4 pot B 10/14</strain>
    </source>
</reference>
<sequence length="440" mass="50527">MSKNPLRKKAKKDVLSTVAGTSGALTQSRNVAELIENAPSLQKEKSRSSGKVNLLQHCDHQPARVLFKGEIVDDLKKVVKKKLSPKLDDVAINDITIRRHGEEDDLRPGLVVDQSFINDDETPLQIIVNAPTTLKRKHEELEDLEKIVEIAVKKALSRPKPDELIQISNLSETKARKIIELYGLKHLEVKEDFQPIELMQCQPFLWDMENDEAHQMSEVEEWFKNALNLPRGFHVKDIHTENYQRHLQTANVVLTGGTDISVGPSATSCVWIKIMKSKENFKIGQAIGELLILDNEYALRPMSVLTDCNDNWIIFFFFGIENKEHYFTSSTIHDRNIALAIIRQFVLNEGSTFLKFFGESIIYQTNLSEPLKKSVKFLPSIPEEDDERMADMIDDMTEKELYNMKMRKRLKSVRSIVRIEEHPIIDQLISQFSDDYENPT</sequence>
<evidence type="ECO:0000313" key="2">
    <source>
        <dbReference type="Proteomes" id="UP000789901"/>
    </source>
</evidence>
<evidence type="ECO:0000313" key="1">
    <source>
        <dbReference type="EMBL" id="CAG8751612.1"/>
    </source>
</evidence>
<organism evidence="1 2">
    <name type="scientific">Gigaspora margarita</name>
    <dbReference type="NCBI Taxonomy" id="4874"/>
    <lineage>
        <taxon>Eukaryota</taxon>
        <taxon>Fungi</taxon>
        <taxon>Fungi incertae sedis</taxon>
        <taxon>Mucoromycota</taxon>
        <taxon>Glomeromycotina</taxon>
        <taxon>Glomeromycetes</taxon>
        <taxon>Diversisporales</taxon>
        <taxon>Gigasporaceae</taxon>
        <taxon>Gigaspora</taxon>
    </lineage>
</organism>
<protein>
    <submittedName>
        <fullName evidence="1">2121_t:CDS:1</fullName>
    </submittedName>
</protein>
<comment type="caution">
    <text evidence="1">The sequence shown here is derived from an EMBL/GenBank/DDBJ whole genome shotgun (WGS) entry which is preliminary data.</text>
</comment>
<accession>A0ABN7VAU7</accession>
<dbReference type="Proteomes" id="UP000789901">
    <property type="component" value="Unassembled WGS sequence"/>
</dbReference>
<proteinExistence type="predicted"/>
<keyword evidence="2" id="KW-1185">Reference proteome</keyword>
<name>A0ABN7VAU7_GIGMA</name>
<dbReference type="EMBL" id="CAJVQB010011942">
    <property type="protein sequence ID" value="CAG8751612.1"/>
    <property type="molecule type" value="Genomic_DNA"/>
</dbReference>